<comment type="caution">
    <text evidence="1">The sequence shown here is derived from an EMBL/GenBank/DDBJ whole genome shotgun (WGS) entry which is preliminary data.</text>
</comment>
<proteinExistence type="predicted"/>
<accession>A0A5J5CCB8</accession>
<reference evidence="1 2" key="1">
    <citation type="submission" date="2019-08" db="EMBL/GenBank/DDBJ databases">
        <title>A chromosome-level genome assembly, high-density linkage maps, and genome scans reveal the genomic architecture of hybrid incompatibilities underlying speciation via character displacement in darters (Percidae: Etheostominae).</title>
        <authorList>
            <person name="Moran R.L."/>
            <person name="Catchen J.M."/>
            <person name="Fuller R.C."/>
        </authorList>
    </citation>
    <scope>NUCLEOTIDE SEQUENCE [LARGE SCALE GENOMIC DNA]</scope>
    <source>
        <strain evidence="1">EspeVRDwgs_2016</strain>
        <tissue evidence="1">Muscle</tissue>
    </source>
</reference>
<keyword evidence="2" id="KW-1185">Reference proteome</keyword>
<dbReference type="AlphaFoldDB" id="A0A5J5CCB8"/>
<protein>
    <submittedName>
        <fullName evidence="1">Uncharacterized protein</fullName>
    </submittedName>
</protein>
<sequence length="91" mass="10145">MRKCEPVSQNANIPTITETLMSPHLVSLSITECSFNCASCGECFQGITPNHKDFKLTFSVFVVLADFMNIHRKKTNLSSNKTKSSRSKFLG</sequence>
<organism evidence="1 2">
    <name type="scientific">Etheostoma spectabile</name>
    <name type="common">orangethroat darter</name>
    <dbReference type="NCBI Taxonomy" id="54343"/>
    <lineage>
        <taxon>Eukaryota</taxon>
        <taxon>Metazoa</taxon>
        <taxon>Chordata</taxon>
        <taxon>Craniata</taxon>
        <taxon>Vertebrata</taxon>
        <taxon>Euteleostomi</taxon>
        <taxon>Actinopterygii</taxon>
        <taxon>Neopterygii</taxon>
        <taxon>Teleostei</taxon>
        <taxon>Neoteleostei</taxon>
        <taxon>Acanthomorphata</taxon>
        <taxon>Eupercaria</taxon>
        <taxon>Perciformes</taxon>
        <taxon>Percoidei</taxon>
        <taxon>Percidae</taxon>
        <taxon>Etheostomatinae</taxon>
        <taxon>Etheostoma</taxon>
    </lineage>
</organism>
<name>A0A5J5CCB8_9PERO</name>
<evidence type="ECO:0000313" key="2">
    <source>
        <dbReference type="Proteomes" id="UP000327493"/>
    </source>
</evidence>
<dbReference type="Proteomes" id="UP000327493">
    <property type="component" value="Unassembled WGS sequence"/>
</dbReference>
<dbReference type="EMBL" id="VOFY01000129">
    <property type="protein sequence ID" value="KAA8578793.1"/>
    <property type="molecule type" value="Genomic_DNA"/>
</dbReference>
<evidence type="ECO:0000313" key="1">
    <source>
        <dbReference type="EMBL" id="KAA8578793.1"/>
    </source>
</evidence>
<gene>
    <name evidence="1" type="ORF">FQN60_011495</name>
</gene>